<reference evidence="1 2" key="1">
    <citation type="submission" date="2016-11" db="EMBL/GenBank/DDBJ databases">
        <authorList>
            <person name="Varghese N."/>
            <person name="Submissions S."/>
        </authorList>
    </citation>
    <scope>NUCLEOTIDE SEQUENCE [LARGE SCALE GENOMIC DNA]</scope>
    <source>
        <strain evidence="1 2">DSM 22613</strain>
    </source>
</reference>
<keyword evidence="2" id="KW-1185">Reference proteome</keyword>
<evidence type="ECO:0000313" key="1">
    <source>
        <dbReference type="EMBL" id="SHG18801.1"/>
    </source>
</evidence>
<sequence length="182" mass="21422">MMDKYTFITNYQYGEKTDVLQIDAVSMKVAMTQWADALKFPHIGNISKSKVKQHIYSGYIEEIPLKKLHHISCLYEKVNGKIIEAYIFQHCHLPSELQTFNIIVLFKGGTYVRQIQADGYREAIRLWGKYLSWHFYNSIERQIIKEVLKNNFEELLNSLMPKVWSFSLVVDDSILEMFIVEC</sequence>
<name>A0AAX2F7M8_9BACT</name>
<protein>
    <submittedName>
        <fullName evidence="1">Uncharacterized protein</fullName>
    </submittedName>
</protein>
<proteinExistence type="predicted"/>
<dbReference type="RefSeq" id="WP_234967322.1">
    <property type="nucleotide sequence ID" value="NZ_BAKP01000012.1"/>
</dbReference>
<accession>A0AAX2F7M8</accession>
<organism evidence="1 2">
    <name type="scientific">Prevotella scopos JCM 17725</name>
    <dbReference type="NCBI Taxonomy" id="1236518"/>
    <lineage>
        <taxon>Bacteria</taxon>
        <taxon>Pseudomonadati</taxon>
        <taxon>Bacteroidota</taxon>
        <taxon>Bacteroidia</taxon>
        <taxon>Bacteroidales</taxon>
        <taxon>Prevotellaceae</taxon>
        <taxon>Prevotella</taxon>
    </lineage>
</organism>
<dbReference type="AlphaFoldDB" id="A0AAX2F7M8"/>
<gene>
    <name evidence="1" type="ORF">SAMN05444364_1519</name>
</gene>
<comment type="caution">
    <text evidence="1">The sequence shown here is derived from an EMBL/GenBank/DDBJ whole genome shotgun (WGS) entry which is preliminary data.</text>
</comment>
<dbReference type="EMBL" id="FQWA01000051">
    <property type="protein sequence ID" value="SHG18801.1"/>
    <property type="molecule type" value="Genomic_DNA"/>
</dbReference>
<evidence type="ECO:0000313" key="2">
    <source>
        <dbReference type="Proteomes" id="UP000184105"/>
    </source>
</evidence>
<dbReference type="Proteomes" id="UP000184105">
    <property type="component" value="Unassembled WGS sequence"/>
</dbReference>